<keyword evidence="8" id="KW-1185">Reference proteome</keyword>
<dbReference type="AlphaFoldDB" id="A0A3S3NW31"/>
<feature type="non-terminal residue" evidence="6">
    <location>
        <position position="1"/>
    </location>
</feature>
<dbReference type="InterPro" id="IPR027486">
    <property type="entry name" value="Ribosomal_uS10_dom"/>
</dbReference>
<evidence type="ECO:0000313" key="7">
    <source>
        <dbReference type="EMBL" id="RWS07160.1"/>
    </source>
</evidence>
<dbReference type="GO" id="GO:1990904">
    <property type="term" value="C:ribonucleoprotein complex"/>
    <property type="evidence" value="ECO:0007669"/>
    <property type="project" value="UniProtKB-KW"/>
</dbReference>
<reference evidence="6" key="2">
    <citation type="submission" date="2018-11" db="EMBL/GenBank/DDBJ databases">
        <title>Trombidioid mite genomics.</title>
        <authorList>
            <person name="Dong X."/>
        </authorList>
    </citation>
    <scope>NUCLEOTIDE SEQUENCE</scope>
    <source>
        <strain evidence="6">UoL-WK</strain>
    </source>
</reference>
<feature type="domain" description="Small ribosomal subunit protein uS10" evidence="3">
    <location>
        <begin position="21"/>
        <end position="116"/>
    </location>
</feature>
<dbReference type="OrthoDB" id="5984298at2759"/>
<comment type="caution">
    <text evidence="6">The sequence shown here is derived from an EMBL/GenBank/DDBJ whole genome shotgun (WGS) entry which is preliminary data.</text>
</comment>
<dbReference type="PANTHER" id="PTHR13473:SF0">
    <property type="entry name" value="LARGE RIBOSOMAL SUBUNIT PROTEIN ML48"/>
    <property type="match status" value="1"/>
</dbReference>
<name>A0A3S3NW31_9ACAR</name>
<evidence type="ECO:0000313" key="4">
    <source>
        <dbReference type="EMBL" id="RWS02850.1"/>
    </source>
</evidence>
<dbReference type="EMBL" id="NCKU01003628">
    <property type="protein sequence ID" value="RWS07158.1"/>
    <property type="molecule type" value="Genomic_DNA"/>
</dbReference>
<dbReference type="SMART" id="SM01403">
    <property type="entry name" value="Ribosomal_S10"/>
    <property type="match status" value="1"/>
</dbReference>
<dbReference type="EMBL" id="NCKU01003627">
    <property type="protein sequence ID" value="RWS07160.1"/>
    <property type="molecule type" value="Genomic_DNA"/>
</dbReference>
<evidence type="ECO:0000256" key="2">
    <source>
        <dbReference type="ARBA" id="ARBA00023274"/>
    </source>
</evidence>
<organism evidence="6 8">
    <name type="scientific">Dinothrombium tinctorium</name>
    <dbReference type="NCBI Taxonomy" id="1965070"/>
    <lineage>
        <taxon>Eukaryota</taxon>
        <taxon>Metazoa</taxon>
        <taxon>Ecdysozoa</taxon>
        <taxon>Arthropoda</taxon>
        <taxon>Chelicerata</taxon>
        <taxon>Arachnida</taxon>
        <taxon>Acari</taxon>
        <taxon>Acariformes</taxon>
        <taxon>Trombidiformes</taxon>
        <taxon>Prostigmata</taxon>
        <taxon>Anystina</taxon>
        <taxon>Parasitengona</taxon>
        <taxon>Trombidioidea</taxon>
        <taxon>Trombidiidae</taxon>
        <taxon>Dinothrombium</taxon>
    </lineage>
</organism>
<keyword evidence="1" id="KW-0689">Ribosomal protein</keyword>
<feature type="non-terminal residue" evidence="6">
    <location>
        <position position="157"/>
    </location>
</feature>
<evidence type="ECO:0000256" key="1">
    <source>
        <dbReference type="ARBA" id="ARBA00022980"/>
    </source>
</evidence>
<dbReference type="InterPro" id="IPR036838">
    <property type="entry name" value="Ribosomal_uS10_dom_sf"/>
</dbReference>
<reference evidence="6 8" key="1">
    <citation type="journal article" date="2018" name="Gigascience">
        <title>Genomes of trombidid mites reveal novel predicted allergens and laterally-transferred genes associated with secondary metabolism.</title>
        <authorList>
            <person name="Dong X."/>
            <person name="Chaisiri K."/>
            <person name="Xia D."/>
            <person name="Armstrong S.D."/>
            <person name="Fang Y."/>
            <person name="Donnelly M.J."/>
            <person name="Kadowaki T."/>
            <person name="McGarry J.W."/>
            <person name="Darby A.C."/>
            <person name="Makepeace B.L."/>
        </authorList>
    </citation>
    <scope>NUCLEOTIDE SEQUENCE [LARGE SCALE GENOMIC DNA]</scope>
    <source>
        <strain evidence="6">UoL-WK</strain>
    </source>
</reference>
<dbReference type="Proteomes" id="UP000285301">
    <property type="component" value="Unassembled WGS sequence"/>
</dbReference>
<dbReference type="GO" id="GO:0005761">
    <property type="term" value="C:mitochondrial ribosome"/>
    <property type="evidence" value="ECO:0007669"/>
    <property type="project" value="InterPro"/>
</dbReference>
<accession>A0A3S3NW31</accession>
<sequence>VNEPEYLDYLKPQIPYYELLNIKVKGYDFAVLDEYAKYVRKCCKRLRIEVNSWWAVPHQTLKAEKLRPRATVVDDTYHLNIYERVVQIKHLKAKTAPILIEVLQASKPTGVTFNIAEHTTEDTEIRYIPDLRLAELKAELEEWQQPLTVLQQQHRKL</sequence>
<evidence type="ECO:0000313" key="8">
    <source>
        <dbReference type="Proteomes" id="UP000285301"/>
    </source>
</evidence>
<dbReference type="EMBL" id="NCKU01007155">
    <property type="protein sequence ID" value="RWS02850.1"/>
    <property type="molecule type" value="Genomic_DNA"/>
</dbReference>
<dbReference type="SUPFAM" id="SSF54999">
    <property type="entry name" value="Ribosomal protein S10"/>
    <property type="match status" value="1"/>
</dbReference>
<dbReference type="Gene3D" id="3.30.70.600">
    <property type="entry name" value="Ribosomal protein S10 domain"/>
    <property type="match status" value="1"/>
</dbReference>
<evidence type="ECO:0000313" key="6">
    <source>
        <dbReference type="EMBL" id="RWS07158.1"/>
    </source>
</evidence>
<protein>
    <submittedName>
        <fullName evidence="6">28S ribosomal S10-like protein</fullName>
    </submittedName>
</protein>
<proteinExistence type="predicted"/>
<dbReference type="STRING" id="1965070.A0A3S3NW31"/>
<evidence type="ECO:0000259" key="3">
    <source>
        <dbReference type="SMART" id="SM01403"/>
    </source>
</evidence>
<dbReference type="Pfam" id="PF00338">
    <property type="entry name" value="Ribosomal_S10"/>
    <property type="match status" value="1"/>
</dbReference>
<gene>
    <name evidence="7" type="ORF">B4U79_03621</name>
    <name evidence="4" type="ORF">B4U79_08919</name>
    <name evidence="5" type="ORF">B4U79_14935</name>
    <name evidence="6" type="ORF">B4U79_15966</name>
</gene>
<evidence type="ECO:0000313" key="5">
    <source>
        <dbReference type="EMBL" id="RWS02852.1"/>
    </source>
</evidence>
<dbReference type="PANTHER" id="PTHR13473">
    <property type="entry name" value="MITOCHONDRIAL RIBOSOMAL PROTEIN L48"/>
    <property type="match status" value="1"/>
</dbReference>
<dbReference type="EMBL" id="NCKU01007154">
    <property type="protein sequence ID" value="RWS02852.1"/>
    <property type="molecule type" value="Genomic_DNA"/>
</dbReference>
<keyword evidence="2" id="KW-0687">Ribonucleoprotein</keyword>
<dbReference type="InterPro" id="IPR027487">
    <property type="entry name" value="Ribosomal_mL48"/>
</dbReference>